<keyword evidence="1" id="KW-0472">Membrane</keyword>
<accession>A0A1V9Z9N4</accession>
<dbReference type="SMART" id="SM00220">
    <property type="entry name" value="S_TKc"/>
    <property type="match status" value="1"/>
</dbReference>
<dbReference type="Gene3D" id="1.10.510.10">
    <property type="entry name" value="Transferase(Phosphotransferase) domain 1"/>
    <property type="match status" value="1"/>
</dbReference>
<feature type="domain" description="Protein kinase" evidence="2">
    <location>
        <begin position="101"/>
        <end position="366"/>
    </location>
</feature>
<organism evidence="3 4">
    <name type="scientific">Thraustotheca clavata</name>
    <dbReference type="NCBI Taxonomy" id="74557"/>
    <lineage>
        <taxon>Eukaryota</taxon>
        <taxon>Sar</taxon>
        <taxon>Stramenopiles</taxon>
        <taxon>Oomycota</taxon>
        <taxon>Saprolegniomycetes</taxon>
        <taxon>Saprolegniales</taxon>
        <taxon>Achlyaceae</taxon>
        <taxon>Thraustotheca</taxon>
    </lineage>
</organism>
<dbReference type="InterPro" id="IPR051681">
    <property type="entry name" value="Ser/Thr_Kinases-Pseudokinases"/>
</dbReference>
<dbReference type="Pfam" id="PF00069">
    <property type="entry name" value="Pkinase"/>
    <property type="match status" value="1"/>
</dbReference>
<dbReference type="InterPro" id="IPR008271">
    <property type="entry name" value="Ser/Thr_kinase_AS"/>
</dbReference>
<dbReference type="GO" id="GO:0004674">
    <property type="term" value="F:protein serine/threonine kinase activity"/>
    <property type="evidence" value="ECO:0007669"/>
    <property type="project" value="TreeGrafter"/>
</dbReference>
<dbReference type="InterPro" id="IPR000719">
    <property type="entry name" value="Prot_kinase_dom"/>
</dbReference>
<protein>
    <submittedName>
        <fullName evidence="3">Kinase</fullName>
    </submittedName>
</protein>
<dbReference type="EMBL" id="JNBS01002169">
    <property type="protein sequence ID" value="OQR94718.1"/>
    <property type="molecule type" value="Genomic_DNA"/>
</dbReference>
<dbReference type="STRING" id="74557.A0A1V9Z9N4"/>
<keyword evidence="1" id="KW-1133">Transmembrane helix</keyword>
<dbReference type="SUPFAM" id="SSF56112">
    <property type="entry name" value="Protein kinase-like (PK-like)"/>
    <property type="match status" value="1"/>
</dbReference>
<sequence>MPLQSFTVCVMSSTLLSSVLKAITIMIDALDSVNVSNSAYVVLIIGTSIGDIAILCAVAYFFIKKQKQDYNEGYRGVDSTGSEFAANFEALQLLRLDERLLKKLKSVARGAYGEIWKGEIVALKCLLPGKSCQDEILLLVDEIKLTNKLESPCIVKTLGAAWRIPSELQMVLEWMDRGDLTNVLKSTKPSITGGDSPNFPWTEKITTMLAIADGLTYLHAFDIIHRDLKSHNVLLDSMKETKLADFGVSREVTSETMTIGVGTYRWMAPEILQNNYYSTAADIYSFGMVIAELNMHHIPYSDKRNDQGHALVDTAIMSLVMQGAIKPTFTDSCPAWIRKLAEDCIEVKAEDRPSAISVAQIIRQHLKQA</sequence>
<dbReference type="InterPro" id="IPR011009">
    <property type="entry name" value="Kinase-like_dom_sf"/>
</dbReference>
<dbReference type="GO" id="GO:0005524">
    <property type="term" value="F:ATP binding"/>
    <property type="evidence" value="ECO:0007669"/>
    <property type="project" value="InterPro"/>
</dbReference>
<feature type="transmembrane region" description="Helical" evidence="1">
    <location>
        <begin position="38"/>
        <end position="63"/>
    </location>
</feature>
<dbReference type="PROSITE" id="PS50011">
    <property type="entry name" value="PROTEIN_KINASE_DOM"/>
    <property type="match status" value="1"/>
</dbReference>
<dbReference type="OrthoDB" id="4062651at2759"/>
<dbReference type="PANTHER" id="PTHR44329">
    <property type="entry name" value="SERINE/THREONINE-PROTEIN KINASE TNNI3K-RELATED"/>
    <property type="match status" value="1"/>
</dbReference>
<evidence type="ECO:0000259" key="2">
    <source>
        <dbReference type="PROSITE" id="PS50011"/>
    </source>
</evidence>
<keyword evidence="1" id="KW-0812">Transmembrane</keyword>
<evidence type="ECO:0000313" key="3">
    <source>
        <dbReference type="EMBL" id="OQR94718.1"/>
    </source>
</evidence>
<keyword evidence="4" id="KW-1185">Reference proteome</keyword>
<gene>
    <name evidence="3" type="ORF">THRCLA_08118</name>
</gene>
<proteinExistence type="predicted"/>
<name>A0A1V9Z9N4_9STRA</name>
<keyword evidence="3" id="KW-0418">Kinase</keyword>
<keyword evidence="3" id="KW-0808">Transferase</keyword>
<evidence type="ECO:0000256" key="1">
    <source>
        <dbReference type="SAM" id="Phobius"/>
    </source>
</evidence>
<evidence type="ECO:0000313" key="4">
    <source>
        <dbReference type="Proteomes" id="UP000243217"/>
    </source>
</evidence>
<dbReference type="Proteomes" id="UP000243217">
    <property type="component" value="Unassembled WGS sequence"/>
</dbReference>
<comment type="caution">
    <text evidence="3">The sequence shown here is derived from an EMBL/GenBank/DDBJ whole genome shotgun (WGS) entry which is preliminary data.</text>
</comment>
<dbReference type="PANTHER" id="PTHR44329:SF214">
    <property type="entry name" value="PROTEIN KINASE DOMAIN-CONTAINING PROTEIN"/>
    <property type="match status" value="1"/>
</dbReference>
<dbReference type="AlphaFoldDB" id="A0A1V9Z9N4"/>
<dbReference type="PROSITE" id="PS00108">
    <property type="entry name" value="PROTEIN_KINASE_ST"/>
    <property type="match status" value="1"/>
</dbReference>
<reference evidence="3 4" key="1">
    <citation type="journal article" date="2014" name="Genome Biol. Evol.">
        <title>The secreted proteins of Achlya hypogyna and Thraustotheca clavata identify the ancestral oomycete secretome and reveal gene acquisitions by horizontal gene transfer.</title>
        <authorList>
            <person name="Misner I."/>
            <person name="Blouin N."/>
            <person name="Leonard G."/>
            <person name="Richards T.A."/>
            <person name="Lane C.E."/>
        </authorList>
    </citation>
    <scope>NUCLEOTIDE SEQUENCE [LARGE SCALE GENOMIC DNA]</scope>
    <source>
        <strain evidence="3 4">ATCC 34112</strain>
    </source>
</reference>